<dbReference type="Proteomes" id="UP000092124">
    <property type="component" value="Unassembled WGS sequence"/>
</dbReference>
<evidence type="ECO:0000313" key="1">
    <source>
        <dbReference type="EMBL" id="OBS81889.1"/>
    </source>
</evidence>
<reference evidence="1 2" key="1">
    <citation type="submission" date="2016-06" db="EMBL/GenBank/DDBJ databases">
        <title>The Draft Genome Sequence and Annotation of the Desert Woodrat Neotoma lepida.</title>
        <authorList>
            <person name="Campbell M."/>
            <person name="Oakeson K.F."/>
            <person name="Yandell M."/>
            <person name="Halpert J.R."/>
            <person name="Dearing D."/>
        </authorList>
    </citation>
    <scope>NUCLEOTIDE SEQUENCE [LARGE SCALE GENOMIC DNA]</scope>
    <source>
        <strain evidence="1">417</strain>
        <tissue evidence="1">Liver</tissue>
    </source>
</reference>
<gene>
    <name evidence="1" type="ORF">A6R68_24121</name>
</gene>
<dbReference type="AlphaFoldDB" id="A0A1A6HUI7"/>
<keyword evidence="2" id="KW-1185">Reference proteome</keyword>
<protein>
    <submittedName>
        <fullName evidence="1">Uncharacterized protein</fullName>
    </submittedName>
</protein>
<proteinExistence type="predicted"/>
<evidence type="ECO:0000313" key="2">
    <source>
        <dbReference type="Proteomes" id="UP000092124"/>
    </source>
</evidence>
<comment type="caution">
    <text evidence="1">The sequence shown here is derived from an EMBL/GenBank/DDBJ whole genome shotgun (WGS) entry which is preliminary data.</text>
</comment>
<name>A0A1A6HUI7_NEOLE</name>
<organism evidence="1 2">
    <name type="scientific">Neotoma lepida</name>
    <name type="common">Desert woodrat</name>
    <dbReference type="NCBI Taxonomy" id="56216"/>
    <lineage>
        <taxon>Eukaryota</taxon>
        <taxon>Metazoa</taxon>
        <taxon>Chordata</taxon>
        <taxon>Craniata</taxon>
        <taxon>Vertebrata</taxon>
        <taxon>Euteleostomi</taxon>
        <taxon>Mammalia</taxon>
        <taxon>Eutheria</taxon>
        <taxon>Euarchontoglires</taxon>
        <taxon>Glires</taxon>
        <taxon>Rodentia</taxon>
        <taxon>Myomorpha</taxon>
        <taxon>Muroidea</taxon>
        <taxon>Cricetidae</taxon>
        <taxon>Neotominae</taxon>
        <taxon>Neotoma</taxon>
    </lineage>
</organism>
<accession>A0A1A6HUI7</accession>
<dbReference type="EMBL" id="LZPO01008766">
    <property type="protein sequence ID" value="OBS81889.1"/>
    <property type="molecule type" value="Genomic_DNA"/>
</dbReference>
<sequence>MCLLLRVPCWQHLKLSAPPRAHLPSWL</sequence>